<sequence>MKVISLGLISSIIFSIFLAKKNSGSNSTTGCFPFCKKKKNGVDHVYELAKSTDCDPKGIDYDPDLPNLKFIDEPTSVVLEVCNERKSKLSELFASEIDDTVIDQVNGFLRRENKSSKKGWYVRPYEEYENMINIKFISVDNDAQPLQHSLNIAHKLSTSPEPPKVFEKHRSSPISETDTSIPHENDESTLHEDQELDDEVTSYLGDGENTNEDQELDDEVTSYLGDGENTNEDQELDDEVTSYLGDGENTNEDQELDDEVTSYLGDGENTNEDQELDDEVTSYLGDGENTNEDQELDDEVTSYLGDGENANEYEAEEDDAGEEQEDEDAAPYLGDKDEE</sequence>
<evidence type="ECO:0000313" key="4">
    <source>
        <dbReference type="Proteomes" id="UP000069549"/>
    </source>
</evidence>
<evidence type="ECO:0000313" key="3">
    <source>
        <dbReference type="EMBL" id="CXI48538.1"/>
    </source>
</evidence>
<name>A0A0Y9WYJ2_PLABE</name>
<dbReference type="OMA" id="WYVRPYE"/>
<dbReference type="Proteomes" id="UP000069549">
    <property type="component" value="Chromosome 10"/>
</dbReference>
<feature type="compositionally biased region" description="Acidic residues" evidence="1">
    <location>
        <begin position="269"/>
        <end position="280"/>
    </location>
</feature>
<accession>A0A0Y9WYJ2</accession>
<evidence type="ECO:0000256" key="2">
    <source>
        <dbReference type="SAM" id="SignalP"/>
    </source>
</evidence>
<dbReference type="VEuPathDB" id="PlasmoDB:PBANKA_1000600"/>
<reference evidence="3 4" key="1">
    <citation type="submission" date="2016-02" db="EMBL/GenBank/DDBJ databases">
        <authorList>
            <consortium name="Pathogen Informatics"/>
        </authorList>
    </citation>
    <scope>NUCLEOTIDE SEQUENCE [LARGE SCALE GENOMIC DNA]</scope>
    <source>
        <strain evidence="3 4">K173</strain>
    </source>
</reference>
<dbReference type="InterPro" id="IPR010882">
    <property type="entry name" value="PCEMA1"/>
</dbReference>
<dbReference type="AlphaFoldDB" id="A0A0Y9WYJ2"/>
<protein>
    <submittedName>
        <fullName evidence="3">Erythrocyte membrane antigen 1</fullName>
    </submittedName>
</protein>
<dbReference type="EMBL" id="LT160030">
    <property type="protein sequence ID" value="CXI48538.1"/>
    <property type="molecule type" value="Genomic_DNA"/>
</dbReference>
<feature type="compositionally biased region" description="Acidic residues" evidence="1">
    <location>
        <begin position="309"/>
        <end position="329"/>
    </location>
</feature>
<keyword evidence="2" id="KW-0732">Signal</keyword>
<feature type="compositionally biased region" description="Acidic residues" evidence="1">
    <location>
        <begin position="249"/>
        <end position="260"/>
    </location>
</feature>
<feature type="compositionally biased region" description="Acidic residues" evidence="1">
    <location>
        <begin position="289"/>
        <end position="300"/>
    </location>
</feature>
<gene>
    <name evidence="3" type="ORF">PBK173_000225100</name>
</gene>
<dbReference type="Pfam" id="PF07418">
    <property type="entry name" value="PCEMA1"/>
    <property type="match status" value="1"/>
</dbReference>
<feature type="compositionally biased region" description="Basic and acidic residues" evidence="1">
    <location>
        <begin position="181"/>
        <end position="193"/>
    </location>
</feature>
<proteinExistence type="predicted"/>
<feature type="compositionally biased region" description="Acidic residues" evidence="1">
    <location>
        <begin position="229"/>
        <end position="240"/>
    </location>
</feature>
<evidence type="ECO:0000256" key="1">
    <source>
        <dbReference type="SAM" id="MobiDB-lite"/>
    </source>
</evidence>
<feature type="region of interest" description="Disordered" evidence="1">
    <location>
        <begin position="154"/>
        <end position="196"/>
    </location>
</feature>
<feature type="region of interest" description="Disordered" evidence="1">
    <location>
        <begin position="222"/>
        <end position="339"/>
    </location>
</feature>
<organism evidence="3 4">
    <name type="scientific">Plasmodium berghei</name>
    <dbReference type="NCBI Taxonomy" id="5821"/>
    <lineage>
        <taxon>Eukaryota</taxon>
        <taxon>Sar</taxon>
        <taxon>Alveolata</taxon>
        <taxon>Apicomplexa</taxon>
        <taxon>Aconoidasida</taxon>
        <taxon>Haemosporida</taxon>
        <taxon>Plasmodiidae</taxon>
        <taxon>Plasmodium</taxon>
        <taxon>Plasmodium (Vinckeia)</taxon>
    </lineage>
</organism>
<feature type="chain" id="PRO_5007079137" evidence="2">
    <location>
        <begin position="20"/>
        <end position="339"/>
    </location>
</feature>
<feature type="signal peptide" evidence="2">
    <location>
        <begin position="1"/>
        <end position="19"/>
    </location>
</feature>